<comment type="caution">
    <text evidence="1">The sequence shown here is derived from an EMBL/GenBank/DDBJ whole genome shotgun (WGS) entry which is preliminary data.</text>
</comment>
<reference evidence="1 2" key="1">
    <citation type="journal article" date="2021" name="Hortic Res">
        <title>High-quality reference genome and annotation aids understanding of berry development for evergreen blueberry (Vaccinium darrowii).</title>
        <authorList>
            <person name="Yu J."/>
            <person name="Hulse-Kemp A.M."/>
            <person name="Babiker E."/>
            <person name="Staton M."/>
        </authorList>
    </citation>
    <scope>NUCLEOTIDE SEQUENCE [LARGE SCALE GENOMIC DNA]</scope>
    <source>
        <strain evidence="2">cv. NJ 8807/NJ 8810</strain>
        <tissue evidence="1">Young leaf</tissue>
    </source>
</reference>
<gene>
    <name evidence="1" type="ORF">Vadar_030531</name>
</gene>
<sequence>MQKLLRRNPSTPIRRSVSNMPATSSFLSLEFNSKYNNSKNFSLGFAKRNRSTSSFLPQIPLQQLKMPAATLLHLHASAALKNPTTSITFSYLLTNTVPLRAWFHTASDKSFPLPAATVGSSEGVRDLEGADGGEREKAESSVALGSRVKPVRLDRRQGGSSVVGNPDLLGIPGVGPRNSRKLVEKGFSGVTELKQLYKDKFFGKSSQKMVDFLRSSVGITHRNHAESIATFIKQSVDEELKDSSKPDMQPTPKKRLTFCVEGNISVGKTTFLQRIANETLELQDLVEIVPEPVNKWQDVGPDHFNILDAFYAEPQRYAYTFQNYVFVTRVMQEMESSGGIKPLRLMERSVFTDRMVFVRAVHEAKWMNEMEISIYDSWFNPFVSSLPGLVPDAFVYLRASPDTCHKRMLLRNRTEEGGVSLDYLHDLHEKHESWLLPSKSGSHGVWSVSKLPHHMDCSLHADIRDRVFYLEGDHMHSSIQKVPALVLDCEPDIDFTKDIEAKRQYARQVAAFFEFVKKMKEDPTHKVGEAAMSGQPNVLLGHNGGFWVPNGKHFPGPPLKSLDFERAMSSIPG</sequence>
<protein>
    <submittedName>
        <fullName evidence="1">Uncharacterized protein</fullName>
    </submittedName>
</protein>
<keyword evidence="2" id="KW-1185">Reference proteome</keyword>
<name>A0ACB7X5H8_9ERIC</name>
<evidence type="ECO:0000313" key="1">
    <source>
        <dbReference type="EMBL" id="KAH7835855.1"/>
    </source>
</evidence>
<dbReference type="Proteomes" id="UP000828048">
    <property type="component" value="Chromosome 2"/>
</dbReference>
<proteinExistence type="predicted"/>
<evidence type="ECO:0000313" key="2">
    <source>
        <dbReference type="Proteomes" id="UP000828048"/>
    </source>
</evidence>
<dbReference type="EMBL" id="CM037152">
    <property type="protein sequence ID" value="KAH7835855.1"/>
    <property type="molecule type" value="Genomic_DNA"/>
</dbReference>
<accession>A0ACB7X5H8</accession>
<organism evidence="1 2">
    <name type="scientific">Vaccinium darrowii</name>
    <dbReference type="NCBI Taxonomy" id="229202"/>
    <lineage>
        <taxon>Eukaryota</taxon>
        <taxon>Viridiplantae</taxon>
        <taxon>Streptophyta</taxon>
        <taxon>Embryophyta</taxon>
        <taxon>Tracheophyta</taxon>
        <taxon>Spermatophyta</taxon>
        <taxon>Magnoliopsida</taxon>
        <taxon>eudicotyledons</taxon>
        <taxon>Gunneridae</taxon>
        <taxon>Pentapetalae</taxon>
        <taxon>asterids</taxon>
        <taxon>Ericales</taxon>
        <taxon>Ericaceae</taxon>
        <taxon>Vaccinioideae</taxon>
        <taxon>Vaccinieae</taxon>
        <taxon>Vaccinium</taxon>
    </lineage>
</organism>